<dbReference type="RefSeq" id="WP_215231997.1">
    <property type="nucleotide sequence ID" value="NZ_CAJRAU010000001.1"/>
</dbReference>
<evidence type="ECO:0000313" key="3">
    <source>
        <dbReference type="EMBL" id="CAG5067860.1"/>
    </source>
</evidence>
<keyword evidence="1" id="KW-1133">Transmembrane helix</keyword>
<feature type="transmembrane region" description="Helical" evidence="1">
    <location>
        <begin position="268"/>
        <end position="286"/>
    </location>
</feature>
<feature type="signal peptide" evidence="2">
    <location>
        <begin position="1"/>
        <end position="17"/>
    </location>
</feature>
<accession>A0ABM8UK62</accession>
<keyword evidence="2" id="KW-0732">Signal</keyword>
<evidence type="ECO:0000256" key="2">
    <source>
        <dbReference type="SAM" id="SignalP"/>
    </source>
</evidence>
<dbReference type="EMBL" id="CAJRAU010000001">
    <property type="protein sequence ID" value="CAG5067860.1"/>
    <property type="molecule type" value="Genomic_DNA"/>
</dbReference>
<feature type="transmembrane region" description="Helical" evidence="1">
    <location>
        <begin position="228"/>
        <end position="248"/>
    </location>
</feature>
<reference evidence="3 4" key="1">
    <citation type="submission" date="2021-04" db="EMBL/GenBank/DDBJ databases">
        <authorList>
            <person name="Rodrigo-Torres L."/>
            <person name="Arahal R. D."/>
            <person name="Lucena T."/>
        </authorList>
    </citation>
    <scope>NUCLEOTIDE SEQUENCE [LARGE SCALE GENOMIC DNA]</scope>
    <source>
        <strain evidence="3 4">CECT 9623</strain>
    </source>
</reference>
<dbReference type="PROSITE" id="PS51257">
    <property type="entry name" value="PROKAR_LIPOPROTEIN"/>
    <property type="match status" value="1"/>
</dbReference>
<proteinExistence type="predicted"/>
<keyword evidence="1" id="KW-0812">Transmembrane</keyword>
<organism evidence="3 4">
    <name type="scientific">Dyadobacter linearis</name>
    <dbReference type="NCBI Taxonomy" id="2823330"/>
    <lineage>
        <taxon>Bacteria</taxon>
        <taxon>Pseudomonadati</taxon>
        <taxon>Bacteroidota</taxon>
        <taxon>Cytophagia</taxon>
        <taxon>Cytophagales</taxon>
        <taxon>Spirosomataceae</taxon>
        <taxon>Dyadobacter</taxon>
    </lineage>
</organism>
<keyword evidence="4" id="KW-1185">Reference proteome</keyword>
<sequence length="320" mass="35473">MKHLSLCFLLLVFVLFSGCGRDSNSNSVNAIIGDASFIEAFGFAPDATTDNTLRIRTHLQYVERLLRNRDVSFLPEKLRERRTELLDLLQTYSAAGKYPKNYDHPKDRKPCFMDKDGNICAVGYLIEKTAGREMAEAINADYQYETLMTMKDQEIDRWVAASGLTKKECAMIQPTYGPIIPFPSVPASDYRYRMKSGYVISSGLLIGTNVAVNFMNEINIAAGSTNKAVPVVGLITGAGQIVLGAVGYHPENSRGTDFNYSDQRTLSIVNIGLGAASMVFSARNLVWQQKMARRKTSWNVFSFPAGRSQTGVGLSFSRKI</sequence>
<dbReference type="Proteomes" id="UP000679725">
    <property type="component" value="Unassembled WGS sequence"/>
</dbReference>
<keyword evidence="1" id="KW-0472">Membrane</keyword>
<evidence type="ECO:0000256" key="1">
    <source>
        <dbReference type="SAM" id="Phobius"/>
    </source>
</evidence>
<gene>
    <name evidence="3" type="ORF">DYBT9623_00587</name>
</gene>
<evidence type="ECO:0000313" key="4">
    <source>
        <dbReference type="Proteomes" id="UP000679725"/>
    </source>
</evidence>
<comment type="caution">
    <text evidence="3">The sequence shown here is derived from an EMBL/GenBank/DDBJ whole genome shotgun (WGS) entry which is preliminary data.</text>
</comment>
<feature type="chain" id="PRO_5047202904" evidence="2">
    <location>
        <begin position="18"/>
        <end position="320"/>
    </location>
</feature>
<name>A0ABM8UK62_9BACT</name>
<protein>
    <submittedName>
        <fullName evidence="3">Uncharacterized protein</fullName>
    </submittedName>
</protein>
<feature type="transmembrane region" description="Helical" evidence="1">
    <location>
        <begin position="198"/>
        <end position="216"/>
    </location>
</feature>